<comment type="caution">
    <text evidence="1">The sequence shown here is derived from an EMBL/GenBank/DDBJ whole genome shotgun (WGS) entry which is preliminary data.</text>
</comment>
<gene>
    <name evidence="1" type="ORF">FNH05_02775</name>
</gene>
<name>A0A558DKA3_9PSEU</name>
<dbReference type="SUPFAM" id="SSF53383">
    <property type="entry name" value="PLP-dependent transferases"/>
    <property type="match status" value="1"/>
</dbReference>
<dbReference type="InterPro" id="IPR015424">
    <property type="entry name" value="PyrdxlP-dep_Trfase"/>
</dbReference>
<reference evidence="1 2" key="2">
    <citation type="submission" date="2019-08" db="EMBL/GenBank/DDBJ databases">
        <title>Amycolatopsis acidicola sp. nov., isolated from peat swamp forest soil.</title>
        <authorList>
            <person name="Srisuk N."/>
        </authorList>
    </citation>
    <scope>NUCLEOTIDE SEQUENCE [LARGE SCALE GENOMIC DNA]</scope>
    <source>
        <strain evidence="1 2">TBRC 6029</strain>
    </source>
</reference>
<accession>A0A558DKA3</accession>
<keyword evidence="1" id="KW-0808">Transferase</keyword>
<evidence type="ECO:0000313" key="1">
    <source>
        <dbReference type="EMBL" id="TVT61455.1"/>
    </source>
</evidence>
<dbReference type="InterPro" id="IPR015422">
    <property type="entry name" value="PyrdxlP-dep_Trfase_small"/>
</dbReference>
<dbReference type="AlphaFoldDB" id="A0A558DKA3"/>
<protein>
    <submittedName>
        <fullName evidence="1">Aminotransferase</fullName>
    </submittedName>
</protein>
<proteinExistence type="predicted"/>
<sequence length="102" mass="12097">ALVDAFGRENIYSPAADPRLRSPLIAFHPFRRREDAWNVKKFMTFVDRLEGEHRIWIRWTEFDVPGSPHQHYAARVCTHLFNDRDEIDRAVSVMRDLGREMS</sequence>
<keyword evidence="1" id="KW-0032">Aminotransferase</keyword>
<dbReference type="Proteomes" id="UP000320011">
    <property type="component" value="Unassembled WGS sequence"/>
</dbReference>
<organism evidence="1 2">
    <name type="scientific">Amycolatopsis rhizosphaerae</name>
    <dbReference type="NCBI Taxonomy" id="2053003"/>
    <lineage>
        <taxon>Bacteria</taxon>
        <taxon>Bacillati</taxon>
        <taxon>Actinomycetota</taxon>
        <taxon>Actinomycetes</taxon>
        <taxon>Pseudonocardiales</taxon>
        <taxon>Pseudonocardiaceae</taxon>
        <taxon>Amycolatopsis</taxon>
    </lineage>
</organism>
<evidence type="ECO:0000313" key="2">
    <source>
        <dbReference type="Proteomes" id="UP000320011"/>
    </source>
</evidence>
<reference evidence="1 2" key="1">
    <citation type="submission" date="2019-07" db="EMBL/GenBank/DDBJ databases">
        <authorList>
            <person name="Duangmal K."/>
            <person name="Teo W.F.A."/>
        </authorList>
    </citation>
    <scope>NUCLEOTIDE SEQUENCE [LARGE SCALE GENOMIC DNA]</scope>
    <source>
        <strain evidence="1 2">TBRC 6029</strain>
    </source>
</reference>
<feature type="non-terminal residue" evidence="1">
    <location>
        <position position="1"/>
    </location>
</feature>
<keyword evidence="2" id="KW-1185">Reference proteome</keyword>
<dbReference type="EMBL" id="VJWX01000013">
    <property type="protein sequence ID" value="TVT61455.1"/>
    <property type="molecule type" value="Genomic_DNA"/>
</dbReference>
<dbReference type="GO" id="GO:0008483">
    <property type="term" value="F:transaminase activity"/>
    <property type="evidence" value="ECO:0007669"/>
    <property type="project" value="UniProtKB-KW"/>
</dbReference>
<dbReference type="Gene3D" id="3.90.1150.10">
    <property type="entry name" value="Aspartate Aminotransferase, domain 1"/>
    <property type="match status" value="1"/>
</dbReference>